<proteinExistence type="predicted"/>
<dbReference type="InterPro" id="IPR006439">
    <property type="entry name" value="HAD-SF_hydro_IA"/>
</dbReference>
<dbReference type="AlphaFoldDB" id="E1K275"/>
<dbReference type="SUPFAM" id="SSF56784">
    <property type="entry name" value="HAD-like"/>
    <property type="match status" value="1"/>
</dbReference>
<dbReference type="eggNOG" id="COG1011">
    <property type="taxonomic scope" value="Bacteria"/>
</dbReference>
<sequence>MDQVRNGLCPLDTALFDFGGVLAEEGFFKGLTAIAEQAGRDPETVVPVAYEMAWSTGFVVGGCDEAGFWQAFRDATGIASDDAALTEMVLSRFTPRPFMFAIVDAARAAGMKTAILSDQTVWLPRLDAKYDVFSHFDAVFNSYDHGVTKRDAAFFELALSRLGSDPAATLFIDDAPRNVDLARSLGLRGILYTDKASFLRELAAACPLLGEPHV</sequence>
<dbReference type="PANTHER" id="PTHR43611">
    <property type="entry name" value="ALPHA-D-GLUCOSE 1-PHOSPHATE PHOSPHATASE"/>
    <property type="match status" value="1"/>
</dbReference>
<dbReference type="PRINTS" id="PR00413">
    <property type="entry name" value="HADHALOGNASE"/>
</dbReference>
<dbReference type="InterPro" id="IPR023214">
    <property type="entry name" value="HAD_sf"/>
</dbReference>
<keyword evidence="1" id="KW-0378">Hydrolase</keyword>
<dbReference type="GO" id="GO:0016787">
    <property type="term" value="F:hydrolase activity"/>
    <property type="evidence" value="ECO:0007669"/>
    <property type="project" value="UniProtKB-KW"/>
</dbReference>
<comment type="caution">
    <text evidence="1">The sequence shown here is derived from an EMBL/GenBank/DDBJ whole genome shotgun (WGS) entry which is preliminary data.</text>
</comment>
<dbReference type="Gene3D" id="3.40.50.1000">
    <property type="entry name" value="HAD superfamily/HAD-like"/>
    <property type="match status" value="1"/>
</dbReference>
<protein>
    <submittedName>
        <fullName evidence="1">HAD-superfamily hydrolase, subfamily IA, variant 3</fullName>
    </submittedName>
</protein>
<dbReference type="NCBIfam" id="TIGR01509">
    <property type="entry name" value="HAD-SF-IA-v3"/>
    <property type="match status" value="1"/>
</dbReference>
<dbReference type="PANTHER" id="PTHR43611:SF3">
    <property type="entry name" value="FLAVIN MONONUCLEOTIDE HYDROLASE 1, CHLOROPLATIC"/>
    <property type="match status" value="1"/>
</dbReference>
<gene>
    <name evidence="1" type="ORF">DesfrDRAFT_3975</name>
</gene>
<evidence type="ECO:0000313" key="1">
    <source>
        <dbReference type="EMBL" id="EFL49294.1"/>
    </source>
</evidence>
<dbReference type="SFLD" id="SFLDG01129">
    <property type="entry name" value="C1.5:_HAD__Beta-PGM__Phosphata"/>
    <property type="match status" value="1"/>
</dbReference>
<dbReference type="Pfam" id="PF00702">
    <property type="entry name" value="Hydrolase"/>
    <property type="match status" value="1"/>
</dbReference>
<accession>E1K275</accession>
<dbReference type="InterPro" id="IPR036412">
    <property type="entry name" value="HAD-like_sf"/>
</dbReference>
<organism evidence="1 2">
    <name type="scientific">Solidesulfovibrio fructosivorans JJ]</name>
    <dbReference type="NCBI Taxonomy" id="596151"/>
    <lineage>
        <taxon>Bacteria</taxon>
        <taxon>Pseudomonadati</taxon>
        <taxon>Thermodesulfobacteriota</taxon>
        <taxon>Desulfovibrionia</taxon>
        <taxon>Desulfovibrionales</taxon>
        <taxon>Desulfovibrionaceae</taxon>
        <taxon>Solidesulfovibrio</taxon>
    </lineage>
</organism>
<dbReference type="OrthoDB" id="9788657at2"/>
<name>E1K275_SOLFR</name>
<evidence type="ECO:0000313" key="2">
    <source>
        <dbReference type="Proteomes" id="UP000006250"/>
    </source>
</evidence>
<dbReference type="SFLD" id="SFLDS00003">
    <property type="entry name" value="Haloacid_Dehalogenase"/>
    <property type="match status" value="1"/>
</dbReference>
<dbReference type="CDD" id="cd02603">
    <property type="entry name" value="HAD_sEH-N_like"/>
    <property type="match status" value="1"/>
</dbReference>
<dbReference type="EMBL" id="AECZ01000051">
    <property type="protein sequence ID" value="EFL49294.1"/>
    <property type="molecule type" value="Genomic_DNA"/>
</dbReference>
<keyword evidence="2" id="KW-1185">Reference proteome</keyword>
<dbReference type="Proteomes" id="UP000006250">
    <property type="component" value="Unassembled WGS sequence"/>
</dbReference>
<dbReference type="STRING" id="596151.DesfrDRAFT_3975"/>
<reference evidence="1 2" key="1">
    <citation type="submission" date="2010-08" db="EMBL/GenBank/DDBJ databases">
        <title>The draft genome of Desulfovibrio fructosovorans JJ.</title>
        <authorList>
            <consortium name="US DOE Joint Genome Institute (JGI-PGF)"/>
            <person name="Lucas S."/>
            <person name="Copeland A."/>
            <person name="Lapidus A."/>
            <person name="Cheng J.-F."/>
            <person name="Bruce D."/>
            <person name="Goodwin L."/>
            <person name="Pitluck S."/>
            <person name="Land M.L."/>
            <person name="Hauser L."/>
            <person name="Chang Y.-J."/>
            <person name="Jeffries C."/>
            <person name="Wall J.D."/>
            <person name="Stahl D.A."/>
            <person name="Arkin A.P."/>
            <person name="Dehal P."/>
            <person name="Stolyar S.M."/>
            <person name="Hazen T.C."/>
            <person name="Woyke T.J."/>
        </authorList>
    </citation>
    <scope>NUCLEOTIDE SEQUENCE [LARGE SCALE GENOMIC DNA]</scope>
    <source>
        <strain evidence="1 2">JJ</strain>
    </source>
</reference>